<dbReference type="NCBIfam" id="NF007180">
    <property type="entry name" value="PRK09612.1"/>
    <property type="match status" value="1"/>
</dbReference>
<dbReference type="GO" id="GO:0022625">
    <property type="term" value="C:cytosolic large ribosomal subunit"/>
    <property type="evidence" value="ECO:0007669"/>
    <property type="project" value="TreeGrafter"/>
</dbReference>
<comment type="similarity">
    <text evidence="1 6">Belongs to the universal ribosomal protein uL2 family.</text>
</comment>
<dbReference type="InterPro" id="IPR012340">
    <property type="entry name" value="NA-bd_OB-fold"/>
</dbReference>
<evidence type="ECO:0000256" key="5">
    <source>
        <dbReference type="ARBA" id="ARBA00023274"/>
    </source>
</evidence>
<dbReference type="InterPro" id="IPR014722">
    <property type="entry name" value="Rib_uL2_dom2"/>
</dbReference>
<feature type="region of interest" description="Disordered" evidence="7">
    <location>
        <begin position="1"/>
        <end position="48"/>
    </location>
</feature>
<evidence type="ECO:0000256" key="4">
    <source>
        <dbReference type="ARBA" id="ARBA00022980"/>
    </source>
</evidence>
<dbReference type="GO" id="GO:0002181">
    <property type="term" value="P:cytoplasmic translation"/>
    <property type="evidence" value="ECO:0007669"/>
    <property type="project" value="TreeGrafter"/>
</dbReference>
<dbReference type="SMART" id="SM01382">
    <property type="entry name" value="Ribosomal_L2_C"/>
    <property type="match status" value="1"/>
</dbReference>
<dbReference type="Gene3D" id="2.40.50.140">
    <property type="entry name" value="Nucleic acid-binding proteins"/>
    <property type="match status" value="1"/>
</dbReference>
<sequence length="234" mass="24959">MGKRLRQQRSGKGGNYSSPSHKYKEDLKHPSTDETITGKVTGIEHDPSRNAPIARVKFETGEERLVLVQEGIKTGDEIKCGVDVEIEPGNTTQLAEIPEGTPVSNIENKPGDGGQFARSSGTYGILIAHDVGKAIVQLPSGELKQLNPECRATIGVVAGGGRKEKPYIKAGNKYHKMKSKGGKYPKVRGVAMNAVDHPFGGEGRQHPGKPKTSGGSESPGRKVGSIRASRTGKE</sequence>
<dbReference type="InterPro" id="IPR002171">
    <property type="entry name" value="Ribosomal_uL2"/>
</dbReference>
<feature type="compositionally biased region" description="Basic and acidic residues" evidence="7">
    <location>
        <begin position="22"/>
        <end position="32"/>
    </location>
</feature>
<name>A0A1Q6DWZ5_METT1</name>
<evidence type="ECO:0000256" key="7">
    <source>
        <dbReference type="SAM" id="MobiDB-lite"/>
    </source>
</evidence>
<keyword evidence="11" id="KW-1185">Reference proteome</keyword>
<dbReference type="InterPro" id="IPR008991">
    <property type="entry name" value="Translation_prot_SH3-like_sf"/>
</dbReference>
<evidence type="ECO:0000259" key="8">
    <source>
        <dbReference type="SMART" id="SM01382"/>
    </source>
</evidence>
<dbReference type="FunCoup" id="A0A1Q6DWZ5">
    <property type="interactions" value="138"/>
</dbReference>
<dbReference type="HAMAP" id="MF_01320_A">
    <property type="entry name" value="Ribosomal_uL2_A"/>
    <property type="match status" value="1"/>
</dbReference>
<feature type="domain" description="Large ribosomal subunit protein uL2 C-terminal" evidence="8">
    <location>
        <begin position="86"/>
        <end position="219"/>
    </location>
</feature>
<dbReference type="SUPFAM" id="SSF50249">
    <property type="entry name" value="Nucleic acid-binding proteins"/>
    <property type="match status" value="1"/>
</dbReference>
<dbReference type="InterPro" id="IPR022669">
    <property type="entry name" value="Ribosomal_uL2_C"/>
</dbReference>
<dbReference type="InParanoid" id="A0A1Q6DWZ5"/>
<keyword evidence="3 6" id="KW-0694">RNA-binding</keyword>
<dbReference type="InterPro" id="IPR022671">
    <property type="entry name" value="Ribosomal_uL2_CS"/>
</dbReference>
<proteinExistence type="inferred from homology"/>
<dbReference type="PIRSF" id="PIRSF002158">
    <property type="entry name" value="Ribosomal_L2"/>
    <property type="match status" value="1"/>
</dbReference>
<dbReference type="Pfam" id="PF03947">
    <property type="entry name" value="Ribosomal_L2_C"/>
    <property type="match status" value="1"/>
</dbReference>
<dbReference type="EMBL" id="MSDW01000001">
    <property type="protein sequence ID" value="OKY78889.1"/>
    <property type="molecule type" value="Genomic_DNA"/>
</dbReference>
<keyword evidence="5 6" id="KW-0687">Ribonucleoprotein</keyword>
<evidence type="ECO:0000256" key="2">
    <source>
        <dbReference type="ARBA" id="ARBA00022730"/>
    </source>
</evidence>
<accession>A0A1Q6DWZ5</accession>
<reference evidence="10" key="1">
    <citation type="submission" date="2016-12" db="EMBL/GenBank/DDBJ databases">
        <title>Discovery of methanogenic haloarchaea.</title>
        <authorList>
            <person name="Sorokin D.Y."/>
            <person name="Makarova K.S."/>
            <person name="Abbas B."/>
            <person name="Ferrer M."/>
            <person name="Golyshin P.N."/>
        </authorList>
    </citation>
    <scope>NUCLEOTIDE SEQUENCE [LARGE SCALE GENOMIC DNA]</scope>
    <source>
        <strain evidence="10">HMET1</strain>
    </source>
</reference>
<gene>
    <name evidence="6" type="primary">rpl2</name>
    <name evidence="10" type="ORF">BTN85_1393</name>
</gene>
<evidence type="ECO:0000256" key="1">
    <source>
        <dbReference type="ARBA" id="ARBA00005636"/>
    </source>
</evidence>
<dbReference type="InterPro" id="IPR022666">
    <property type="entry name" value="Ribosomal_uL2_RNA-bd_dom"/>
</dbReference>
<keyword evidence="4 6" id="KW-0689">Ribosomal protein</keyword>
<dbReference type="Proteomes" id="UP000185744">
    <property type="component" value="Unassembled WGS sequence"/>
</dbReference>
<dbReference type="InterPro" id="IPR023672">
    <property type="entry name" value="Ribosomal_uL2_arc_euk"/>
</dbReference>
<evidence type="ECO:0000313" key="10">
    <source>
        <dbReference type="EMBL" id="OKY78889.1"/>
    </source>
</evidence>
<dbReference type="PROSITE" id="PS00467">
    <property type="entry name" value="RIBOSOMAL_L2"/>
    <property type="match status" value="1"/>
</dbReference>
<comment type="caution">
    <text evidence="10">The sequence shown here is derived from an EMBL/GenBank/DDBJ whole genome shotgun (WGS) entry which is preliminary data.</text>
</comment>
<keyword evidence="2 6" id="KW-0699">rRNA-binding</keyword>
<dbReference type="Gene3D" id="2.30.30.30">
    <property type="match status" value="1"/>
</dbReference>
<dbReference type="STRING" id="1903181.BTN85_1393"/>
<dbReference type="PANTHER" id="PTHR13691:SF16">
    <property type="entry name" value="LARGE RIBOSOMAL SUBUNIT PROTEIN UL2"/>
    <property type="match status" value="1"/>
</dbReference>
<evidence type="ECO:0000256" key="3">
    <source>
        <dbReference type="ARBA" id="ARBA00022884"/>
    </source>
</evidence>
<comment type="subunit">
    <text evidence="6">Part of the 50S ribosomal subunit. Forms a bridge to the 30S subunit in the 70S ribosome.</text>
</comment>
<dbReference type="InterPro" id="IPR014726">
    <property type="entry name" value="Ribosomal_uL2_dom3"/>
</dbReference>
<comment type="function">
    <text evidence="6">One of the primary rRNA binding proteins. Required for association of the 30S and 50S subunits to form the 70S ribosome, for tRNA binding and peptide bond formation. It has been suggested to have peptidyltransferase activity; this is somewhat controversial. Makes several contacts with the 16S rRNA in the 70S ribosome.</text>
</comment>
<dbReference type="Pfam" id="PF00181">
    <property type="entry name" value="Ribosomal_L2_N"/>
    <property type="match status" value="1"/>
</dbReference>
<evidence type="ECO:0000313" key="11">
    <source>
        <dbReference type="Proteomes" id="UP000185744"/>
    </source>
</evidence>
<dbReference type="FunFam" id="4.10.950.10:FF:000002">
    <property type="entry name" value="60S ribosomal protein L2"/>
    <property type="match status" value="1"/>
</dbReference>
<dbReference type="AlphaFoldDB" id="A0A1Q6DWZ5"/>
<dbReference type="PANTHER" id="PTHR13691">
    <property type="entry name" value="RIBOSOMAL PROTEIN L2"/>
    <property type="match status" value="1"/>
</dbReference>
<evidence type="ECO:0000259" key="9">
    <source>
        <dbReference type="SMART" id="SM01383"/>
    </source>
</evidence>
<dbReference type="GO" id="GO:0019843">
    <property type="term" value="F:rRNA binding"/>
    <property type="evidence" value="ECO:0007669"/>
    <property type="project" value="UniProtKB-UniRule"/>
</dbReference>
<dbReference type="Gene3D" id="4.10.950.10">
    <property type="entry name" value="Ribosomal protein L2, domain 3"/>
    <property type="match status" value="1"/>
</dbReference>
<feature type="region of interest" description="Disordered" evidence="7">
    <location>
        <begin position="194"/>
        <end position="234"/>
    </location>
</feature>
<evidence type="ECO:0000256" key="6">
    <source>
        <dbReference type="HAMAP-Rule" id="MF_01320"/>
    </source>
</evidence>
<dbReference type="GO" id="GO:0003735">
    <property type="term" value="F:structural constituent of ribosome"/>
    <property type="evidence" value="ECO:0007669"/>
    <property type="project" value="InterPro"/>
</dbReference>
<organism evidence="10 11">
    <name type="scientific">Methanohalarchaeum thermophilum</name>
    <dbReference type="NCBI Taxonomy" id="1903181"/>
    <lineage>
        <taxon>Archaea</taxon>
        <taxon>Methanobacteriati</taxon>
        <taxon>Methanobacteriota</taxon>
        <taxon>Methanonatronarchaeia</taxon>
        <taxon>Methanonatronarchaeales</taxon>
        <taxon>Methanonatronarchaeaceae</taxon>
        <taxon>Candidatus Methanohalarchaeum</taxon>
    </lineage>
</organism>
<dbReference type="SUPFAM" id="SSF50104">
    <property type="entry name" value="Translation proteins SH3-like domain"/>
    <property type="match status" value="1"/>
</dbReference>
<feature type="domain" description="Large ribosomal subunit protein uL2 RNA-binding" evidence="9">
    <location>
        <begin position="11"/>
        <end position="80"/>
    </location>
</feature>
<dbReference type="SMART" id="SM01383">
    <property type="entry name" value="Ribosomal_L2"/>
    <property type="match status" value="1"/>
</dbReference>
<protein>
    <recommendedName>
        <fullName evidence="6">Large ribosomal subunit protein uL2</fullName>
    </recommendedName>
</protein>